<keyword evidence="2" id="KW-1185">Reference proteome</keyword>
<dbReference type="Proteomes" id="UP001176941">
    <property type="component" value="Chromosome 1"/>
</dbReference>
<accession>A0ABN8XS72</accession>
<name>A0ABN8XS72_RANTA</name>
<evidence type="ECO:0000313" key="1">
    <source>
        <dbReference type="EMBL" id="CAI9151991.1"/>
    </source>
</evidence>
<protein>
    <submittedName>
        <fullName evidence="1">Uncharacterized protein</fullName>
    </submittedName>
</protein>
<dbReference type="EMBL" id="OX459937">
    <property type="protein sequence ID" value="CAI9151991.1"/>
    <property type="molecule type" value="Genomic_DNA"/>
</dbReference>
<proteinExistence type="predicted"/>
<reference evidence="1" key="1">
    <citation type="submission" date="2023-04" db="EMBL/GenBank/DDBJ databases">
        <authorList>
            <consortium name="ELIXIR-Norway"/>
        </authorList>
    </citation>
    <scope>NUCLEOTIDE SEQUENCE [LARGE SCALE GENOMIC DNA]</scope>
</reference>
<organism evidence="1 2">
    <name type="scientific">Rangifer tarandus platyrhynchus</name>
    <name type="common">Svalbard reindeer</name>
    <dbReference type="NCBI Taxonomy" id="3082113"/>
    <lineage>
        <taxon>Eukaryota</taxon>
        <taxon>Metazoa</taxon>
        <taxon>Chordata</taxon>
        <taxon>Craniata</taxon>
        <taxon>Vertebrata</taxon>
        <taxon>Euteleostomi</taxon>
        <taxon>Mammalia</taxon>
        <taxon>Eutheria</taxon>
        <taxon>Laurasiatheria</taxon>
        <taxon>Artiodactyla</taxon>
        <taxon>Ruminantia</taxon>
        <taxon>Pecora</taxon>
        <taxon>Cervidae</taxon>
        <taxon>Odocoileinae</taxon>
        <taxon>Rangifer</taxon>
    </lineage>
</organism>
<feature type="non-terminal residue" evidence="1">
    <location>
        <position position="55"/>
    </location>
</feature>
<sequence>RRTLTDMVGPFIFLSMFVSGTGPTEFALCSTQELHTEEKSHPFDMRINDADCWVR</sequence>
<gene>
    <name evidence="1" type="ORF">MRATA1EN1_LOCUS953</name>
</gene>
<evidence type="ECO:0000313" key="2">
    <source>
        <dbReference type="Proteomes" id="UP001176941"/>
    </source>
</evidence>